<comment type="caution">
    <text evidence="4">The sequence shown here is derived from an EMBL/GenBank/DDBJ whole genome shotgun (WGS) entry which is preliminary data.</text>
</comment>
<feature type="domain" description="DUF4456" evidence="3">
    <location>
        <begin position="1346"/>
        <end position="1528"/>
    </location>
</feature>
<feature type="domain" description="DUF4455" evidence="2">
    <location>
        <begin position="100"/>
        <end position="350"/>
    </location>
</feature>
<gene>
    <name evidence="4" type="ORF">Ae201684_003765</name>
</gene>
<dbReference type="EMBL" id="VJMJ01000042">
    <property type="protein sequence ID" value="KAF0740875.1"/>
    <property type="molecule type" value="Genomic_DNA"/>
</dbReference>
<feature type="domain" description="DUF4455" evidence="2">
    <location>
        <begin position="600"/>
        <end position="775"/>
    </location>
</feature>
<evidence type="ECO:0008006" key="6">
    <source>
        <dbReference type="Google" id="ProtNLM"/>
    </source>
</evidence>
<sequence length="1661" mass="184772">MIEEEESPRKLDPKFKAEQALLSSLVKPRHFHKKDASPLKTINISSKDMKSYREKHQTLTGDMSSDSTMINDVRQLHHQKLISGPNNTPKEDKIAANALRRRDRHTAAQEHYQSQLKDISEHLEADILRISDSIKDELTRITVCTSDHFTQLTNEAWLIAASHNMVQEAWAQLEALWKGRTKSILDFEAALEAVEHTRSILVGKELQLLTEALVDAAFVLTHEVERLIEVEAYELNVVLITNRRSHCYLVSRLLKEDVQTFVGVRAKWEACEQNWRSLHHNHAIVQFRSTLESSLYTHPPAIYAILERLQKNQIHVHTNERLALLNRLDGLVTQGALTTADVHAMVTSLTGMFKHEEERNAIYFDELFSCQKQVAADAVALREGLRASCHIIGAKADEGNLASLSCELTGHLNDPSLEEFFRLAGGLRADLSSLEERLASPEMIYQDKLFSVVPRVQLLVAALPLETVLDSQGKSGERAAVIATLERLRKALKQDIVPTLPVLKVQAASLAAVAGIDDILRTDLEDICVQLDRHIEANTTNDDISPATTPSKGKTGLGLDSVQVNDLAGIRKTQRRLAALVYAPDLPPHLQSLLRSILQALQVQTHANNVVDEIVAAECDELLATRQREMDALVAAVGAGLEAQTTQLYTKCDRVVRFFYQLASCMEAFEEKTRVVNLTVLDLLDTLKDSHDTNIAALEETFSTKRSALRHAPDENTLEEDFRSCHFLLDTIEDEYRKYNLKVTLASTNHPKAIALQNQTFLNQLCVSFGLLTPSNDSLSTNLDDLLSADVIERNIAKTTQSVETQAPATVAATNPPPAAPSADAAPQEEPPKPTFSSLNGREYVENATLEEILSQILQRKILLSGEDASEEQEDQTPTESSTEVPPAIPAAPGTHDSSLTIPVDAAPDSTPASESNESPKIEIRLESLMAVLDVPVTTYISMLEALRNATMASFESRSASHLSNASAESKTRVDAFAFLLEECLRMHWPRKGRTDVQIYQPRAGELVSHRQRHSRHVSNIAKKLKAQDDAFAVLVEEAQKCLRDQENAQLGLYAQLVVQTSLAALQGLESRSKKSHIQFKATWSEVVQVKLGAYVETEAANLVVSCRELVTTCMHQIFPDLVSCDVISGCDYHPDEIKLVEALVTEAENKIHSSVAQRKQAISDLEGLEANVTTLLATFKARYMSCLHTLSMKEGLGQKYGLPRRSAQERLRSEMARSEGMAAAIDSLLAQLQTVASSPENGSASGTQATKASGPSNTARLVRKLMLELRHLMYTRGLYLGILRHVTQLHPRPVPDDLEASTKYDVDEQFADEPTRSFMDLTHSFEAQCISDTCALFAAEGTPLDPANIPETLQSYLTDQREKAKTFAMHQATSFRTQVDTFETVIVDATRRAMEDIVTRAKSDVQTRVNSIVASFSEQFAAWEAQKEAHKRRLSPDLCSPNQTAVVQALCSNEAERTAQVQEAIKRVRCQVLVEHVTAARAFHVRLMTMFSSMMALLDNCTMAVDLEATGSESEEHKRKSLKRLRKALRKLEHGDPLAVFLTKEESQALEKAKESPRLPKRSWPGIPVMPVFDLPKEVKEDMKEEMQLDTTTAAATGACVAYLTDVHRATVKSRNQAHAAYVEWFQAAMQELGDKYTKLLQDEGEWCTNWTRLVQGMHS</sequence>
<feature type="region of interest" description="Disordered" evidence="1">
    <location>
        <begin position="800"/>
        <end position="839"/>
    </location>
</feature>
<dbReference type="VEuPathDB" id="FungiDB:AeMF1_000238"/>
<organism evidence="4 5">
    <name type="scientific">Aphanomyces euteiches</name>
    <dbReference type="NCBI Taxonomy" id="100861"/>
    <lineage>
        <taxon>Eukaryota</taxon>
        <taxon>Sar</taxon>
        <taxon>Stramenopiles</taxon>
        <taxon>Oomycota</taxon>
        <taxon>Saprolegniomycetes</taxon>
        <taxon>Saprolegniales</taxon>
        <taxon>Verrucalvaceae</taxon>
        <taxon>Aphanomyces</taxon>
    </lineage>
</organism>
<evidence type="ECO:0000259" key="3">
    <source>
        <dbReference type="Pfam" id="PF14644"/>
    </source>
</evidence>
<dbReference type="Pfam" id="PF14643">
    <property type="entry name" value="DUF4455"/>
    <property type="match status" value="2"/>
</dbReference>
<dbReference type="Proteomes" id="UP000481153">
    <property type="component" value="Unassembled WGS sequence"/>
</dbReference>
<accession>A0A6G0XKK8</accession>
<keyword evidence="5" id="KW-1185">Reference proteome</keyword>
<evidence type="ECO:0000313" key="5">
    <source>
        <dbReference type="Proteomes" id="UP000481153"/>
    </source>
</evidence>
<evidence type="ECO:0000313" key="4">
    <source>
        <dbReference type="EMBL" id="KAF0740875.1"/>
    </source>
</evidence>
<name>A0A6G0XKK8_9STRA</name>
<dbReference type="PANTHER" id="PTHR21444">
    <property type="entry name" value="COILED-COIL DOMAIN-CONTAINING PROTEIN 180"/>
    <property type="match status" value="1"/>
</dbReference>
<dbReference type="InterPro" id="IPR028089">
    <property type="entry name" value="DUF4455"/>
</dbReference>
<feature type="compositionally biased region" description="Acidic residues" evidence="1">
    <location>
        <begin position="868"/>
        <end position="877"/>
    </location>
</feature>
<proteinExistence type="predicted"/>
<dbReference type="PANTHER" id="PTHR21444:SF14">
    <property type="entry name" value="COILED-COIL DOMAIN-CONTAINING PROTEIN 180"/>
    <property type="match status" value="1"/>
</dbReference>
<feature type="region of interest" description="Disordered" evidence="1">
    <location>
        <begin position="867"/>
        <end position="919"/>
    </location>
</feature>
<evidence type="ECO:0000259" key="2">
    <source>
        <dbReference type="Pfam" id="PF14643"/>
    </source>
</evidence>
<protein>
    <recommendedName>
        <fullName evidence="6">DUF4456 domain-containing protein</fullName>
    </recommendedName>
</protein>
<reference evidence="4 5" key="1">
    <citation type="submission" date="2019-07" db="EMBL/GenBank/DDBJ databases">
        <title>Genomics analysis of Aphanomyces spp. identifies a new class of oomycete effector associated with host adaptation.</title>
        <authorList>
            <person name="Gaulin E."/>
        </authorList>
    </citation>
    <scope>NUCLEOTIDE SEQUENCE [LARGE SCALE GENOMIC DNA]</scope>
    <source>
        <strain evidence="4 5">ATCC 201684</strain>
    </source>
</reference>
<feature type="region of interest" description="Disordered" evidence="1">
    <location>
        <begin position="1237"/>
        <end position="1256"/>
    </location>
</feature>
<evidence type="ECO:0000256" key="1">
    <source>
        <dbReference type="SAM" id="MobiDB-lite"/>
    </source>
</evidence>
<dbReference type="InterPro" id="IPR027914">
    <property type="entry name" value="DUF4456"/>
</dbReference>
<dbReference type="Pfam" id="PF14644">
    <property type="entry name" value="DUF4456"/>
    <property type="match status" value="1"/>
</dbReference>